<dbReference type="InterPro" id="IPR036953">
    <property type="entry name" value="GreA/GreB_C_sf"/>
</dbReference>
<proteinExistence type="predicted"/>
<dbReference type="InterPro" id="IPR023459">
    <property type="entry name" value="Tscrpt_elong_fac_GreA/B_fam"/>
</dbReference>
<dbReference type="Pfam" id="PF01272">
    <property type="entry name" value="GreA_GreB"/>
    <property type="match status" value="1"/>
</dbReference>
<dbReference type="Gramene" id="KMS93296">
    <property type="protein sequence ID" value="KMS93296"/>
    <property type="gene ID" value="BVRB_032910"/>
</dbReference>
<dbReference type="OrthoDB" id="5579101at2759"/>
<feature type="region of interest" description="Disordered" evidence="1">
    <location>
        <begin position="1"/>
        <end position="28"/>
    </location>
</feature>
<feature type="non-terminal residue" evidence="3">
    <location>
        <position position="164"/>
    </location>
</feature>
<dbReference type="AlphaFoldDB" id="A0A0J8AWY6"/>
<dbReference type="InterPro" id="IPR001437">
    <property type="entry name" value="Tscrpt_elong_fac_GreA/B_C"/>
</dbReference>
<sequence>MSRAFVKESDDQATELPERPQSPYPNMVTPRGLALLRQQEADLEAQKKVITAEEDLLDKEQVSVIDRDLRYIQDRIATAITVDLAAQPRDHVDFGAIVDTVDENDVKHRFEIVGEDEADPSAGKISWVSPVALALKDAAVGNVVVWKRPAGNLELEVTRIVYPE</sequence>
<dbReference type="GO" id="GO:0032784">
    <property type="term" value="P:regulation of DNA-templated transcription elongation"/>
    <property type="evidence" value="ECO:0007669"/>
    <property type="project" value="InterPro"/>
</dbReference>
<accession>A0A0J8AWY6</accession>
<dbReference type="PANTHER" id="PTHR30437">
    <property type="entry name" value="TRANSCRIPTION ELONGATION FACTOR GREA"/>
    <property type="match status" value="1"/>
</dbReference>
<gene>
    <name evidence="3" type="ORF">BVRB_032910</name>
</gene>
<feature type="domain" description="Transcription elongation factor GreA/GreB C-terminal" evidence="2">
    <location>
        <begin position="88"/>
        <end position="161"/>
    </location>
</feature>
<dbReference type="GO" id="GO:0003677">
    <property type="term" value="F:DNA binding"/>
    <property type="evidence" value="ECO:0007669"/>
    <property type="project" value="InterPro"/>
</dbReference>
<name>A0A0J8AWY6_BETVV</name>
<evidence type="ECO:0000313" key="3">
    <source>
        <dbReference type="EMBL" id="KMS93296.1"/>
    </source>
</evidence>
<keyword evidence="4" id="KW-1185">Reference proteome</keyword>
<dbReference type="Gene3D" id="3.10.50.30">
    <property type="entry name" value="Transcription elongation factor, GreA/GreB, C-terminal domain"/>
    <property type="match status" value="1"/>
</dbReference>
<protein>
    <recommendedName>
        <fullName evidence="2">Transcription elongation factor GreA/GreB C-terminal domain-containing protein</fullName>
    </recommendedName>
</protein>
<evidence type="ECO:0000313" key="4">
    <source>
        <dbReference type="Proteomes" id="UP000035740"/>
    </source>
</evidence>
<dbReference type="SUPFAM" id="SSF54534">
    <property type="entry name" value="FKBP-like"/>
    <property type="match status" value="1"/>
</dbReference>
<dbReference type="GO" id="GO:0070063">
    <property type="term" value="F:RNA polymerase binding"/>
    <property type="evidence" value="ECO:0007669"/>
    <property type="project" value="InterPro"/>
</dbReference>
<reference evidence="3 4" key="1">
    <citation type="journal article" date="2014" name="Nature">
        <title>The genome of the recently domesticated crop plant sugar beet (Beta vulgaris).</title>
        <authorList>
            <person name="Dohm J.C."/>
            <person name="Minoche A.E."/>
            <person name="Holtgrawe D."/>
            <person name="Capella-Gutierrez S."/>
            <person name="Zakrzewski F."/>
            <person name="Tafer H."/>
            <person name="Rupp O."/>
            <person name="Sorensen T.R."/>
            <person name="Stracke R."/>
            <person name="Reinhardt R."/>
            <person name="Goesmann A."/>
            <person name="Kraft T."/>
            <person name="Schulz B."/>
            <person name="Stadler P.F."/>
            <person name="Schmidt T."/>
            <person name="Gabaldon T."/>
            <person name="Lehrach H."/>
            <person name="Weisshaar B."/>
            <person name="Himmelbauer H."/>
        </authorList>
    </citation>
    <scope>NUCLEOTIDE SEQUENCE [LARGE SCALE GENOMIC DNA]</scope>
    <source>
        <tissue evidence="3">Taproot</tissue>
    </source>
</reference>
<dbReference type="GO" id="GO:0006354">
    <property type="term" value="P:DNA-templated transcription elongation"/>
    <property type="evidence" value="ECO:0007669"/>
    <property type="project" value="TreeGrafter"/>
</dbReference>
<dbReference type="EMBL" id="KQ104455">
    <property type="protein sequence ID" value="KMS93296.1"/>
    <property type="molecule type" value="Genomic_DNA"/>
</dbReference>
<feature type="compositionally biased region" description="Basic and acidic residues" evidence="1">
    <location>
        <begin position="1"/>
        <end position="10"/>
    </location>
</feature>
<dbReference type="Proteomes" id="UP000035740">
    <property type="component" value="Unassembled WGS sequence"/>
</dbReference>
<organism evidence="3 4">
    <name type="scientific">Beta vulgaris subsp. vulgaris</name>
    <name type="common">Beet</name>
    <dbReference type="NCBI Taxonomy" id="3555"/>
    <lineage>
        <taxon>Eukaryota</taxon>
        <taxon>Viridiplantae</taxon>
        <taxon>Streptophyta</taxon>
        <taxon>Embryophyta</taxon>
        <taxon>Tracheophyta</taxon>
        <taxon>Spermatophyta</taxon>
        <taxon>Magnoliopsida</taxon>
        <taxon>eudicotyledons</taxon>
        <taxon>Gunneridae</taxon>
        <taxon>Pentapetalae</taxon>
        <taxon>Caryophyllales</taxon>
        <taxon>Chenopodiaceae</taxon>
        <taxon>Betoideae</taxon>
        <taxon>Beta</taxon>
    </lineage>
</organism>
<dbReference type="PANTHER" id="PTHR30437:SF6">
    <property type="entry name" value="TRANSCRIPTION ELONGATION FACTOR GREB"/>
    <property type="match status" value="1"/>
</dbReference>
<evidence type="ECO:0000256" key="1">
    <source>
        <dbReference type="SAM" id="MobiDB-lite"/>
    </source>
</evidence>
<evidence type="ECO:0000259" key="2">
    <source>
        <dbReference type="Pfam" id="PF01272"/>
    </source>
</evidence>